<feature type="region of interest" description="Disordered" evidence="1">
    <location>
        <begin position="40"/>
        <end position="88"/>
    </location>
</feature>
<gene>
    <name evidence="3" type="ORF">ACHAXA_011433</name>
</gene>
<name>A0ABD3RVU3_9STRA</name>
<feature type="compositionally biased region" description="Low complexity" evidence="1">
    <location>
        <begin position="43"/>
        <end position="61"/>
    </location>
</feature>
<dbReference type="Gene3D" id="3.60.21.10">
    <property type="match status" value="1"/>
</dbReference>
<feature type="chain" id="PRO_5044761104" description="Calcineurin-like phosphoesterase domain-containing protein" evidence="2">
    <location>
        <begin position="33"/>
        <end position="654"/>
    </location>
</feature>
<dbReference type="InterPro" id="IPR029052">
    <property type="entry name" value="Metallo-depent_PP-like"/>
</dbReference>
<dbReference type="InterPro" id="IPR051918">
    <property type="entry name" value="STPP_CPPED1"/>
</dbReference>
<comment type="caution">
    <text evidence="3">The sequence shown here is derived from an EMBL/GenBank/DDBJ whole genome shotgun (WGS) entry which is preliminary data.</text>
</comment>
<keyword evidence="4" id="KW-1185">Reference proteome</keyword>
<sequence>MTIDFRPLAMMLSTLVVRSSVVVVKVVDVVDGFVPPPSRHVFPSSHASSMSSSSSLGASPKSKMKSKSKSMSKTKTKTTSTSTPTLVNGDVAPSVGDVSSADPYSFVVPVLGDLHIDPRKMEDYAAGREHVLRVIDDAKSKLGSSDGIAVVSLGDLGESKNCDHNPDNPYELFAGTSLCHAMAADYLGSFGVPYEVIGGNHDLEGIDEFDTDARNLRKFLKLHGKETPQFCRQVAEKTLLVGLCSTKFRDAKYTSHEVIIDEDQINWFENLVRSKPADEGWRIFVFSHAPPNGSGIRIIQENHVVNGCCWLNHSDERNCRRFIEIVREHRCIKGWFSGHFHLGQDYQDSITFPTIDPKDGPYPNRGSCVFAQTSVMRGGTSRDGRQQSRLLRGTKGGFEICTIDHRDDGRVRVDATITYRDDSHEVGTYMHEDEAYHHDKYFRVYQPQFDDQCYISEAEGEEETCLLTPDPITEETVAWWKLGCGRVLGVVNGMMLEFDKSTLAPLGLVVSGDMLLGRRVAIVDSGLEECTINFDDDGMDGAECADGSESANDVREQAVLVFDDNGVFVIQPNADGSYWRKIVRNKIARMKEKRREKAAIDFAQANLPVRDEDEAKAKVVSTWGPYKSTSGVAKSTVTEGVRKVSKKELKVYAS</sequence>
<protein>
    <recommendedName>
        <fullName evidence="5">Calcineurin-like phosphoesterase domain-containing protein</fullName>
    </recommendedName>
</protein>
<dbReference type="PANTHER" id="PTHR43143:SF4">
    <property type="entry name" value="CALCINEURIN-LIKE PHOSPHOESTERASE DOMAIN-CONTAINING PROTEIN"/>
    <property type="match status" value="1"/>
</dbReference>
<proteinExistence type="predicted"/>
<feature type="signal peptide" evidence="2">
    <location>
        <begin position="1"/>
        <end position="32"/>
    </location>
</feature>
<dbReference type="Proteomes" id="UP001530377">
    <property type="component" value="Unassembled WGS sequence"/>
</dbReference>
<dbReference type="SUPFAM" id="SSF56300">
    <property type="entry name" value="Metallo-dependent phosphatases"/>
    <property type="match status" value="1"/>
</dbReference>
<organism evidence="3 4">
    <name type="scientific">Cyclostephanos tholiformis</name>
    <dbReference type="NCBI Taxonomy" id="382380"/>
    <lineage>
        <taxon>Eukaryota</taxon>
        <taxon>Sar</taxon>
        <taxon>Stramenopiles</taxon>
        <taxon>Ochrophyta</taxon>
        <taxon>Bacillariophyta</taxon>
        <taxon>Coscinodiscophyceae</taxon>
        <taxon>Thalassiosirophycidae</taxon>
        <taxon>Stephanodiscales</taxon>
        <taxon>Stephanodiscaceae</taxon>
        <taxon>Cyclostephanos</taxon>
    </lineage>
</organism>
<dbReference type="EMBL" id="JALLPB020000153">
    <property type="protein sequence ID" value="KAL3816333.1"/>
    <property type="molecule type" value="Genomic_DNA"/>
</dbReference>
<evidence type="ECO:0008006" key="5">
    <source>
        <dbReference type="Google" id="ProtNLM"/>
    </source>
</evidence>
<keyword evidence="2" id="KW-0732">Signal</keyword>
<feature type="compositionally biased region" description="Basic residues" evidence="1">
    <location>
        <begin position="62"/>
        <end position="76"/>
    </location>
</feature>
<evidence type="ECO:0000256" key="1">
    <source>
        <dbReference type="SAM" id="MobiDB-lite"/>
    </source>
</evidence>
<dbReference type="PANTHER" id="PTHR43143">
    <property type="entry name" value="METALLOPHOSPHOESTERASE, CALCINEURIN SUPERFAMILY"/>
    <property type="match status" value="1"/>
</dbReference>
<accession>A0ABD3RVU3</accession>
<evidence type="ECO:0000256" key="2">
    <source>
        <dbReference type="SAM" id="SignalP"/>
    </source>
</evidence>
<evidence type="ECO:0000313" key="4">
    <source>
        <dbReference type="Proteomes" id="UP001530377"/>
    </source>
</evidence>
<dbReference type="AlphaFoldDB" id="A0ABD3RVU3"/>
<reference evidence="3 4" key="1">
    <citation type="submission" date="2024-10" db="EMBL/GenBank/DDBJ databases">
        <title>Updated reference genomes for cyclostephanoid diatoms.</title>
        <authorList>
            <person name="Roberts W.R."/>
            <person name="Alverson A.J."/>
        </authorList>
    </citation>
    <scope>NUCLEOTIDE SEQUENCE [LARGE SCALE GENOMIC DNA]</scope>
    <source>
        <strain evidence="3 4">AJA228-03</strain>
    </source>
</reference>
<evidence type="ECO:0000313" key="3">
    <source>
        <dbReference type="EMBL" id="KAL3816333.1"/>
    </source>
</evidence>